<dbReference type="Gene3D" id="3.30.390.30">
    <property type="match status" value="1"/>
</dbReference>
<protein>
    <submittedName>
        <fullName evidence="7">Pyruvate/2-oxoglutarate dehydrogenase complex, dihydrolipoamide dehydrogenase (E3) component</fullName>
    </submittedName>
</protein>
<evidence type="ECO:0000256" key="1">
    <source>
        <dbReference type="ARBA" id="ARBA00001974"/>
    </source>
</evidence>
<dbReference type="PIRSF" id="PIRSF000350">
    <property type="entry name" value="Mercury_reductase_MerA"/>
    <property type="match status" value="1"/>
</dbReference>
<dbReference type="PANTHER" id="PTHR43014">
    <property type="entry name" value="MERCURIC REDUCTASE"/>
    <property type="match status" value="1"/>
</dbReference>
<dbReference type="InterPro" id="IPR016156">
    <property type="entry name" value="FAD/NAD-linked_Rdtase_dimer_sf"/>
</dbReference>
<comment type="caution">
    <text evidence="7">The sequence shown here is derived from an EMBL/GenBank/DDBJ whole genome shotgun (WGS) entry which is preliminary data.</text>
</comment>
<accession>A0ABY0NNT8</accession>
<keyword evidence="8" id="KW-1185">Reference proteome</keyword>
<dbReference type="Proteomes" id="UP000199468">
    <property type="component" value="Unassembled WGS sequence"/>
</dbReference>
<proteinExistence type="inferred from homology"/>
<dbReference type="PANTHER" id="PTHR43014:SF2">
    <property type="entry name" value="MERCURIC REDUCTASE"/>
    <property type="match status" value="1"/>
</dbReference>
<dbReference type="Pfam" id="PF02852">
    <property type="entry name" value="Pyr_redox_dim"/>
    <property type="match status" value="1"/>
</dbReference>
<evidence type="ECO:0000259" key="6">
    <source>
        <dbReference type="Pfam" id="PF07992"/>
    </source>
</evidence>
<keyword evidence="3" id="KW-0285">Flavoprotein</keyword>
<keyword evidence="7" id="KW-0670">Pyruvate</keyword>
<dbReference type="Pfam" id="PF07992">
    <property type="entry name" value="Pyr_redox_2"/>
    <property type="match status" value="1"/>
</dbReference>
<dbReference type="InterPro" id="IPR036188">
    <property type="entry name" value="FAD/NAD-bd_sf"/>
</dbReference>
<dbReference type="RefSeq" id="WP_091856046.1">
    <property type="nucleotide sequence ID" value="NZ_FNBZ01000001.1"/>
</dbReference>
<dbReference type="InterPro" id="IPR023753">
    <property type="entry name" value="FAD/NAD-binding_dom"/>
</dbReference>
<organism evidence="7 8">
    <name type="scientific">Bosea robiniae</name>
    <dbReference type="NCBI Taxonomy" id="1036780"/>
    <lineage>
        <taxon>Bacteria</taxon>
        <taxon>Pseudomonadati</taxon>
        <taxon>Pseudomonadota</taxon>
        <taxon>Alphaproteobacteria</taxon>
        <taxon>Hyphomicrobiales</taxon>
        <taxon>Boseaceae</taxon>
        <taxon>Bosea</taxon>
    </lineage>
</organism>
<dbReference type="SUPFAM" id="SSF55424">
    <property type="entry name" value="FAD/NAD-linked reductases, dimerisation (C-terminal) domain"/>
    <property type="match status" value="1"/>
</dbReference>
<evidence type="ECO:0000256" key="3">
    <source>
        <dbReference type="ARBA" id="ARBA00022630"/>
    </source>
</evidence>
<dbReference type="EMBL" id="FNBZ01000001">
    <property type="protein sequence ID" value="SDF62036.1"/>
    <property type="molecule type" value="Genomic_DNA"/>
</dbReference>
<feature type="domain" description="FAD/NAD(P)-binding" evidence="6">
    <location>
        <begin position="17"/>
        <end position="315"/>
    </location>
</feature>
<evidence type="ECO:0000313" key="7">
    <source>
        <dbReference type="EMBL" id="SDF62036.1"/>
    </source>
</evidence>
<comment type="cofactor">
    <cofactor evidence="1">
        <name>FAD</name>
        <dbReference type="ChEBI" id="CHEBI:57692"/>
    </cofactor>
</comment>
<dbReference type="PRINTS" id="PR00411">
    <property type="entry name" value="PNDRDTASEI"/>
</dbReference>
<dbReference type="InterPro" id="IPR001100">
    <property type="entry name" value="Pyr_nuc-diS_OxRdtase"/>
</dbReference>
<reference evidence="7 8" key="1">
    <citation type="submission" date="2016-10" db="EMBL/GenBank/DDBJ databases">
        <authorList>
            <person name="Varghese N."/>
            <person name="Submissions S."/>
        </authorList>
    </citation>
    <scope>NUCLEOTIDE SEQUENCE [LARGE SCALE GENOMIC DNA]</scope>
    <source>
        <strain evidence="7 8">DSM 26672</strain>
    </source>
</reference>
<sequence length="481" mass="50310">MSDGTAKAAKPAALTPDICVIGAGANGIALAIAAATFGAPVVLVERNAIGGDRGPLATQALIAISARAQALRDAARLGLAAAEPQPNPAQIHDHIQRALSADRANHSAERLAALGITVIRGEAHFTSRSTVTVDGRPIKARRFVIATGAHVVSPAMPRLDSVPVLYESDLAGLTRLPERPIVIGDAGVALAQALRRLGCLANLVAPDGLLADRDEEAAMILRRRLLREGLDLHEGCEPLRVERSRSGLRLVLATPSGETTIEGSHLLVCGQRRPAIGSLDLDLAGIRHDASGISVDRSLRTSNRRVHAMGACAGGAAAASPDRAGDDHVGLVLRSILFRQPVKIDPASEPRVVWSRPQIAAIGLTEAEALARAGAIRVLRWPFSENAAAQAAGETDGFVKAVVDRKGRILGATIVGDDAGELIAPWCIAMRAGLGVSELAGMPLPAFARADASRRAALSFHATLTTRPALRRLIGFLRRFG</sequence>
<feature type="domain" description="Pyridine nucleotide-disulphide oxidoreductase dimerisation" evidence="5">
    <location>
        <begin position="350"/>
        <end position="441"/>
    </location>
</feature>
<evidence type="ECO:0000313" key="8">
    <source>
        <dbReference type="Proteomes" id="UP000199468"/>
    </source>
</evidence>
<evidence type="ECO:0000259" key="5">
    <source>
        <dbReference type="Pfam" id="PF02852"/>
    </source>
</evidence>
<gene>
    <name evidence="7" type="ORF">SAMN05421844_1011052</name>
</gene>
<dbReference type="SUPFAM" id="SSF51905">
    <property type="entry name" value="FAD/NAD(P)-binding domain"/>
    <property type="match status" value="1"/>
</dbReference>
<evidence type="ECO:0000256" key="4">
    <source>
        <dbReference type="ARBA" id="ARBA00022827"/>
    </source>
</evidence>
<dbReference type="InterPro" id="IPR004099">
    <property type="entry name" value="Pyr_nucl-diS_OxRdtase_dimer"/>
</dbReference>
<dbReference type="PRINTS" id="PR00368">
    <property type="entry name" value="FADPNR"/>
</dbReference>
<name>A0ABY0NNT8_9HYPH</name>
<comment type="similarity">
    <text evidence="2">Belongs to the class-I pyridine nucleotide-disulfide oxidoreductase family.</text>
</comment>
<keyword evidence="4" id="KW-0274">FAD</keyword>
<evidence type="ECO:0000256" key="2">
    <source>
        <dbReference type="ARBA" id="ARBA00007532"/>
    </source>
</evidence>
<dbReference type="Gene3D" id="3.50.50.60">
    <property type="entry name" value="FAD/NAD(P)-binding domain"/>
    <property type="match status" value="2"/>
</dbReference>